<protein>
    <submittedName>
        <fullName evidence="1">Uncharacterized protein</fullName>
    </submittedName>
</protein>
<reference evidence="1 2" key="1">
    <citation type="journal article" date="2022" name="DNA Res.">
        <title>Chromosomal-level genome assembly of the orchid tree Bauhinia variegata (Leguminosae; Cercidoideae) supports the allotetraploid origin hypothesis of Bauhinia.</title>
        <authorList>
            <person name="Zhong Y."/>
            <person name="Chen Y."/>
            <person name="Zheng D."/>
            <person name="Pang J."/>
            <person name="Liu Y."/>
            <person name="Luo S."/>
            <person name="Meng S."/>
            <person name="Qian L."/>
            <person name="Wei D."/>
            <person name="Dai S."/>
            <person name="Zhou R."/>
        </authorList>
    </citation>
    <scope>NUCLEOTIDE SEQUENCE [LARGE SCALE GENOMIC DNA]</scope>
    <source>
        <strain evidence="1">BV-YZ2020</strain>
    </source>
</reference>
<dbReference type="Proteomes" id="UP000828941">
    <property type="component" value="Chromosome 7"/>
</dbReference>
<gene>
    <name evidence="1" type="ORF">L6164_017904</name>
</gene>
<evidence type="ECO:0000313" key="2">
    <source>
        <dbReference type="Proteomes" id="UP000828941"/>
    </source>
</evidence>
<accession>A0ACB9NEB9</accession>
<proteinExistence type="predicted"/>
<dbReference type="EMBL" id="CM039432">
    <property type="protein sequence ID" value="KAI4333050.1"/>
    <property type="molecule type" value="Genomic_DNA"/>
</dbReference>
<evidence type="ECO:0000313" key="1">
    <source>
        <dbReference type="EMBL" id="KAI4333050.1"/>
    </source>
</evidence>
<sequence>MDFVELYTNARASPNSLTYYGFCLANGIYTVKLHFAEIMFDDDGTYNSLGRRIFDVYIQRKLVLKDFNIVKDAGGVGKVIIKNFIAVVNNSNLEIHFRWSGKGTTGIPFKSVYGPLISAISVESDENGNRNISAGALVGIVAAGVIIIISVFAIIWWRGCRKQKSSLARELKQLDLQTGFFSLRQIKAATNNFDITNKIGEGGFGPIYKANLLKGKGNLMELVDERILGSDFNGEEAMVMIKVALLCTNATATLRPTMSSVVSMLEGSIAVPDLDADSGEVLDEKNLEAIRLYHQLMKENKESEIQEQLASTDGAWSASSSSAADLYPLHLDSANWDKRNKTITATCSFP</sequence>
<name>A0ACB9NEB9_BAUVA</name>
<organism evidence="1 2">
    <name type="scientific">Bauhinia variegata</name>
    <name type="common">Purple orchid tree</name>
    <name type="synonym">Phanera variegata</name>
    <dbReference type="NCBI Taxonomy" id="167791"/>
    <lineage>
        <taxon>Eukaryota</taxon>
        <taxon>Viridiplantae</taxon>
        <taxon>Streptophyta</taxon>
        <taxon>Embryophyta</taxon>
        <taxon>Tracheophyta</taxon>
        <taxon>Spermatophyta</taxon>
        <taxon>Magnoliopsida</taxon>
        <taxon>eudicotyledons</taxon>
        <taxon>Gunneridae</taxon>
        <taxon>Pentapetalae</taxon>
        <taxon>rosids</taxon>
        <taxon>fabids</taxon>
        <taxon>Fabales</taxon>
        <taxon>Fabaceae</taxon>
        <taxon>Cercidoideae</taxon>
        <taxon>Cercideae</taxon>
        <taxon>Bauhiniinae</taxon>
        <taxon>Bauhinia</taxon>
    </lineage>
</organism>
<comment type="caution">
    <text evidence="1">The sequence shown here is derived from an EMBL/GenBank/DDBJ whole genome shotgun (WGS) entry which is preliminary data.</text>
</comment>
<keyword evidence="2" id="KW-1185">Reference proteome</keyword>